<keyword evidence="3" id="KW-1185">Reference proteome</keyword>
<evidence type="ECO:0000256" key="1">
    <source>
        <dbReference type="SAM" id="Phobius"/>
    </source>
</evidence>
<evidence type="ECO:0000313" key="2">
    <source>
        <dbReference type="EMBL" id="RXI95576.1"/>
    </source>
</evidence>
<feature type="transmembrane region" description="Helical" evidence="1">
    <location>
        <begin position="237"/>
        <end position="256"/>
    </location>
</feature>
<keyword evidence="1" id="KW-1133">Transmembrane helix</keyword>
<feature type="transmembrane region" description="Helical" evidence="1">
    <location>
        <begin position="37"/>
        <end position="62"/>
    </location>
</feature>
<gene>
    <name evidence="2" type="primary">eutH</name>
    <name evidence="2" type="ORF">DS745_24300</name>
</gene>
<proteinExistence type="predicted"/>
<dbReference type="AlphaFoldDB" id="A0A4Q0VLM5"/>
<dbReference type="Pfam" id="PF04346">
    <property type="entry name" value="EutH"/>
    <property type="match status" value="1"/>
</dbReference>
<keyword evidence="1" id="KW-0812">Transmembrane</keyword>
<feature type="transmembrane region" description="Helical" evidence="1">
    <location>
        <begin position="106"/>
        <end position="131"/>
    </location>
</feature>
<dbReference type="PANTHER" id="PTHR40089:SF1">
    <property type="entry name" value="ETHANOLAMINE PERMEASE EUTH-RELATED"/>
    <property type="match status" value="1"/>
</dbReference>
<name>A0A4Q0VLM5_9BACI</name>
<feature type="transmembrane region" description="Helical" evidence="1">
    <location>
        <begin position="167"/>
        <end position="187"/>
    </location>
</feature>
<dbReference type="PIRSF" id="PIRSF019466">
    <property type="entry name" value="EutH"/>
    <property type="match status" value="1"/>
</dbReference>
<dbReference type="EMBL" id="QOUX01000050">
    <property type="protein sequence ID" value="RXI95576.1"/>
    <property type="molecule type" value="Genomic_DNA"/>
</dbReference>
<evidence type="ECO:0000313" key="3">
    <source>
        <dbReference type="Proteomes" id="UP000290649"/>
    </source>
</evidence>
<feature type="transmembrane region" description="Helical" evidence="1">
    <location>
        <begin position="6"/>
        <end position="25"/>
    </location>
</feature>
<feature type="transmembrane region" description="Helical" evidence="1">
    <location>
        <begin position="143"/>
        <end position="161"/>
    </location>
</feature>
<dbReference type="NCBIfam" id="NF011667">
    <property type="entry name" value="PRK15086.1-3"/>
    <property type="match status" value="1"/>
</dbReference>
<dbReference type="Proteomes" id="UP000290649">
    <property type="component" value="Unassembled WGS sequence"/>
</dbReference>
<dbReference type="OrthoDB" id="9778282at2"/>
<sequence>MSINEIIVLIVMIFFCIGAIDKILGNKFGLAQRFSDGLMTMGSLALAMVGIISLAPVLASILTPLVSPIYSFIGADPAVFANTILAIDMGGYALAQEMANSPEAALFAWVFLGTMMGPTIVFTIPVALGIIEKEDHPYFAKGILLGLITVPVGSFLGGVIANLPVNMILLNLIPTILFALLISLGLWKKPEKMILAFSYFARGVEFLALFGLVVIAIETFTQVTIMPNLAPLEEGIKIVGMIAIFLAGAFPMVTFISKVCKKPLTRLGILLGINETASTGLIASLAHHIPMFTILKDMDPRGKVVNVAFAVSGAFVFGSHLGFVAGVNPDLVFAMIIGKLVAGVSAVVLAIVLTPNSSIDIGTQDHSFDRHKSNFSKSVL</sequence>
<dbReference type="NCBIfam" id="NF011666">
    <property type="entry name" value="PRK15086.1-2"/>
    <property type="match status" value="1"/>
</dbReference>
<keyword evidence="1" id="KW-0472">Membrane</keyword>
<feature type="transmembrane region" description="Helical" evidence="1">
    <location>
        <begin position="199"/>
        <end position="217"/>
    </location>
</feature>
<comment type="caution">
    <text evidence="2">The sequence shown here is derived from an EMBL/GenBank/DDBJ whole genome shotgun (WGS) entry which is preliminary data.</text>
</comment>
<feature type="transmembrane region" description="Helical" evidence="1">
    <location>
        <begin position="331"/>
        <end position="353"/>
    </location>
</feature>
<dbReference type="GO" id="GO:0034228">
    <property type="term" value="F:ethanolamine transmembrane transporter activity"/>
    <property type="evidence" value="ECO:0007669"/>
    <property type="project" value="InterPro"/>
</dbReference>
<feature type="transmembrane region" description="Helical" evidence="1">
    <location>
        <begin position="304"/>
        <end position="325"/>
    </location>
</feature>
<dbReference type="GO" id="GO:0005886">
    <property type="term" value="C:plasma membrane"/>
    <property type="evidence" value="ECO:0007669"/>
    <property type="project" value="TreeGrafter"/>
</dbReference>
<reference evidence="2 3" key="1">
    <citation type="journal article" date="2019" name="Int. J. Syst. Evol. Microbiol.">
        <title>Anaerobacillus alkaliphilus sp. nov., a novel alkaliphilic and moderately halophilic bacterium.</title>
        <authorList>
            <person name="Borsodi A.K."/>
            <person name="Aszalos J.M."/>
            <person name="Bihari P."/>
            <person name="Nagy I."/>
            <person name="Schumann P."/>
            <person name="Sproer C."/>
            <person name="Kovacs A.L."/>
            <person name="Boka K."/>
            <person name="Dobosy P."/>
            <person name="Ovari M."/>
            <person name="Szili-Kovacs T."/>
            <person name="Toth E."/>
        </authorList>
    </citation>
    <scope>NUCLEOTIDE SEQUENCE [LARGE SCALE GENOMIC DNA]</scope>
    <source>
        <strain evidence="2 3">B16-10</strain>
    </source>
</reference>
<dbReference type="PANTHER" id="PTHR40089">
    <property type="entry name" value="ETHANOLAMINE UTILIZATION PROTEIN EUTH"/>
    <property type="match status" value="1"/>
</dbReference>
<dbReference type="InterPro" id="IPR007441">
    <property type="entry name" value="EutH"/>
</dbReference>
<protein>
    <submittedName>
        <fullName evidence="2">Ethanolamine utilization protein EutH</fullName>
    </submittedName>
</protein>
<dbReference type="RefSeq" id="WP_129080807.1">
    <property type="nucleotide sequence ID" value="NZ_QOUX01000050.1"/>
</dbReference>
<organism evidence="2 3">
    <name type="scientific">Anaerobacillus alkaliphilus</name>
    <dbReference type="NCBI Taxonomy" id="1548597"/>
    <lineage>
        <taxon>Bacteria</taxon>
        <taxon>Bacillati</taxon>
        <taxon>Bacillota</taxon>
        <taxon>Bacilli</taxon>
        <taxon>Bacillales</taxon>
        <taxon>Bacillaceae</taxon>
        <taxon>Anaerobacillus</taxon>
    </lineage>
</organism>
<accession>A0A4Q0VLM5</accession>